<comment type="similarity">
    <text evidence="1 3">Belongs to the 4-oxalocrotonate tautomerase family.</text>
</comment>
<reference evidence="5 6" key="1">
    <citation type="submission" date="2023-03" db="EMBL/GenBank/DDBJ databases">
        <title>Host association and intracellularity evolved multiple times independently in the Rickettsiales.</title>
        <authorList>
            <person name="Castelli M."/>
            <person name="Nardi T."/>
            <person name="Gammuto L."/>
            <person name="Bellinzona G."/>
            <person name="Sabaneyeva E."/>
            <person name="Potekhin A."/>
            <person name="Serra V."/>
            <person name="Petroni G."/>
            <person name="Sassera D."/>
        </authorList>
    </citation>
    <scope>NUCLEOTIDE SEQUENCE [LARGE SCALE GENOMIC DNA]</scope>
    <source>
        <strain evidence="5 6">Sr 2-6</strain>
    </source>
</reference>
<dbReference type="InterPro" id="IPR018191">
    <property type="entry name" value="4-OT"/>
</dbReference>
<evidence type="ECO:0000313" key="6">
    <source>
        <dbReference type="Proteomes" id="UP001291687"/>
    </source>
</evidence>
<dbReference type="Pfam" id="PF01361">
    <property type="entry name" value="Tautomerase"/>
    <property type="match status" value="1"/>
</dbReference>
<dbReference type="EMBL" id="JARJFB010000063">
    <property type="protein sequence ID" value="MEA0970942.1"/>
    <property type="molecule type" value="Genomic_DNA"/>
</dbReference>
<dbReference type="InterPro" id="IPR004370">
    <property type="entry name" value="4-OT-like_dom"/>
</dbReference>
<evidence type="ECO:0000256" key="3">
    <source>
        <dbReference type="RuleBase" id="RU362032"/>
    </source>
</evidence>
<dbReference type="Proteomes" id="UP001291687">
    <property type="component" value="Unassembled WGS sequence"/>
</dbReference>
<dbReference type="RefSeq" id="WP_322776839.1">
    <property type="nucleotide sequence ID" value="NZ_JARJFB010000063.1"/>
</dbReference>
<dbReference type="SUPFAM" id="SSF55331">
    <property type="entry name" value="Tautomerase/MIF"/>
    <property type="match status" value="1"/>
</dbReference>
<evidence type="ECO:0000259" key="4">
    <source>
        <dbReference type="Pfam" id="PF01361"/>
    </source>
</evidence>
<dbReference type="NCBIfam" id="TIGR00013">
    <property type="entry name" value="taut"/>
    <property type="match status" value="1"/>
</dbReference>
<evidence type="ECO:0000256" key="2">
    <source>
        <dbReference type="ARBA" id="ARBA00023235"/>
    </source>
</evidence>
<sequence>MPLINIQMIKGRTLEQKRKLIETVTKAVCDSVNVSPEKVRIVITDLELENYSISGKLAIDKDN</sequence>
<evidence type="ECO:0000256" key="1">
    <source>
        <dbReference type="ARBA" id="ARBA00006723"/>
    </source>
</evidence>
<dbReference type="PANTHER" id="PTHR35530:SF1">
    <property type="entry name" value="2-HYDROXYMUCONATE TAUTOMERASE"/>
    <property type="match status" value="1"/>
</dbReference>
<dbReference type="NCBIfam" id="NF002571">
    <property type="entry name" value="PRK02220.1"/>
    <property type="match status" value="1"/>
</dbReference>
<dbReference type="Gene3D" id="3.30.429.10">
    <property type="entry name" value="Macrophage Migration Inhibitory Factor"/>
    <property type="match status" value="1"/>
</dbReference>
<dbReference type="InterPro" id="IPR014347">
    <property type="entry name" value="Tautomerase/MIF_sf"/>
</dbReference>
<accession>A0ABU5NCR6</accession>
<proteinExistence type="inferred from homology"/>
<dbReference type="PANTHER" id="PTHR35530">
    <property type="entry name" value="TAUTOMERASE-RELATED"/>
    <property type="match status" value="1"/>
</dbReference>
<keyword evidence="2 3" id="KW-0413">Isomerase</keyword>
<gene>
    <name evidence="5" type="ORF">Megvenef_00911</name>
</gene>
<dbReference type="EC" id="5.3.2.-" evidence="3"/>
<organism evidence="5 6">
    <name type="scientific">Candidatus Megaera venefica</name>
    <dbReference type="NCBI Taxonomy" id="2055910"/>
    <lineage>
        <taxon>Bacteria</taxon>
        <taxon>Pseudomonadati</taxon>
        <taxon>Pseudomonadota</taxon>
        <taxon>Alphaproteobacteria</taxon>
        <taxon>Rickettsiales</taxon>
        <taxon>Rickettsiaceae</taxon>
        <taxon>Candidatus Megaera</taxon>
    </lineage>
</organism>
<evidence type="ECO:0000313" key="5">
    <source>
        <dbReference type="EMBL" id="MEA0970942.1"/>
    </source>
</evidence>
<keyword evidence="6" id="KW-1185">Reference proteome</keyword>
<comment type="caution">
    <text evidence="5">The sequence shown here is derived from an EMBL/GenBank/DDBJ whole genome shotgun (WGS) entry which is preliminary data.</text>
</comment>
<feature type="domain" description="4-oxalocrotonate tautomerase-like" evidence="4">
    <location>
        <begin position="2"/>
        <end position="57"/>
    </location>
</feature>
<protein>
    <recommendedName>
        <fullName evidence="3">Tautomerase</fullName>
        <ecNumber evidence="3">5.3.2.-</ecNumber>
    </recommendedName>
</protein>
<name>A0ABU5NCR6_9RICK</name>